<protein>
    <submittedName>
        <fullName evidence="8">Atlastin-2</fullName>
    </submittedName>
</protein>
<feature type="coiled-coil region" evidence="5">
    <location>
        <begin position="282"/>
        <end position="309"/>
    </location>
</feature>
<comment type="similarity">
    <text evidence="4">Belongs to the TRAFAC class dynamin-like GTPase superfamily. GB1/RHD3 GTPase family.</text>
</comment>
<dbReference type="Gene3D" id="1.20.58.420">
    <property type="entry name" value="AHSP"/>
    <property type="match status" value="1"/>
</dbReference>
<dbReference type="Proteomes" id="UP001201812">
    <property type="component" value="Unassembled WGS sequence"/>
</dbReference>
<dbReference type="InterPro" id="IPR030386">
    <property type="entry name" value="G_GB1_RHD3_dom"/>
</dbReference>
<evidence type="ECO:0000256" key="2">
    <source>
        <dbReference type="ARBA" id="ARBA00022801"/>
    </source>
</evidence>
<dbReference type="CDD" id="cd01851">
    <property type="entry name" value="GBP"/>
    <property type="match status" value="1"/>
</dbReference>
<keyword evidence="9" id="KW-1185">Reference proteome</keyword>
<dbReference type="InterPro" id="IPR036543">
    <property type="entry name" value="Guanylate-bd_C_sf"/>
</dbReference>
<feature type="domain" description="GB1/RHD3-type G" evidence="7">
    <location>
        <begin position="98"/>
        <end position="358"/>
    </location>
</feature>
<dbReference type="SUPFAM" id="SSF52540">
    <property type="entry name" value="P-loop containing nucleoside triphosphate hydrolases"/>
    <property type="match status" value="1"/>
</dbReference>
<dbReference type="EMBL" id="JAKKPZ010000269">
    <property type="protein sequence ID" value="KAI1697423.1"/>
    <property type="molecule type" value="Genomic_DNA"/>
</dbReference>
<keyword evidence="3" id="KW-0342">GTP-binding</keyword>
<name>A0AAD4MKQ4_9BILA</name>
<accession>A0AAD4MKQ4</accession>
<feature type="transmembrane region" description="Helical" evidence="6">
    <location>
        <begin position="503"/>
        <end position="526"/>
    </location>
</feature>
<dbReference type="PANTHER" id="PTHR10751">
    <property type="entry name" value="GUANYLATE BINDING PROTEIN"/>
    <property type="match status" value="1"/>
</dbReference>
<evidence type="ECO:0000256" key="6">
    <source>
        <dbReference type="SAM" id="Phobius"/>
    </source>
</evidence>
<dbReference type="SUPFAM" id="SSF48340">
    <property type="entry name" value="Interferon-induced guanylate-binding protein 1 (GBP1), C-terminal domain"/>
    <property type="match status" value="1"/>
</dbReference>
<reference evidence="8" key="1">
    <citation type="submission" date="2022-01" db="EMBL/GenBank/DDBJ databases">
        <title>Genome Sequence Resource for Two Populations of Ditylenchus destructor, the Migratory Endoparasitic Phytonematode.</title>
        <authorList>
            <person name="Zhang H."/>
            <person name="Lin R."/>
            <person name="Xie B."/>
        </authorList>
    </citation>
    <scope>NUCLEOTIDE SEQUENCE</scope>
    <source>
        <strain evidence="8">BazhouSP</strain>
    </source>
</reference>
<organism evidence="8 9">
    <name type="scientific">Ditylenchus destructor</name>
    <dbReference type="NCBI Taxonomy" id="166010"/>
    <lineage>
        <taxon>Eukaryota</taxon>
        <taxon>Metazoa</taxon>
        <taxon>Ecdysozoa</taxon>
        <taxon>Nematoda</taxon>
        <taxon>Chromadorea</taxon>
        <taxon>Rhabditida</taxon>
        <taxon>Tylenchina</taxon>
        <taxon>Tylenchomorpha</taxon>
        <taxon>Sphaerularioidea</taxon>
        <taxon>Anguinidae</taxon>
        <taxon>Anguininae</taxon>
        <taxon>Ditylenchus</taxon>
    </lineage>
</organism>
<sequence length="559" mass="64504">MSNFSLLWRQCKPGFSCVFRQNYSTWRRALYNERRFARPISSYENRPETSKAASSSQFEIKHGNNVPVCIFQTDDDGNPIQLNKDVLAKILLDDKFADKRVVVISVAGAYRKGKSFLLNFFLRYLRCKNNDDWLASEQTLDGFSWRGGSERDTTGILIWSEPFILKDRKGDDVVVLLMDTQGAFDSNTTVKECTTIFALSTMLSSVQIFNLGQNLQENDLQHLQTFVSYAKFAREKELHSRGTGQTDSSESLPIFKPMQSLWFVIRDWSFPYEYDYGLEGGRELLEKRLEVSETQHSELRQLREELRESFENINCFLMPYPGEKVATSQYFRGQLRDIKPEFQANVRTLIESLLDPNDLIIKSISGQPITCRMLLKCFQEYLHIFRDGKLPEPFSVYQANAMLSNLSAMERAKMYYLNKMEGFGQDGAPYMDAEMLEQRHEKYREKAMEIFKEMPKLGGKEMPQQYLEMLETFIQSQYKHFKETNDEKRPAASNLASLATASGLWTIVALAHFPPAAIVAGAIALYPTYKAAQSIMDGSMQKEVEMKAKEGWKWLRKKN</sequence>
<dbReference type="Pfam" id="PF02263">
    <property type="entry name" value="GBP"/>
    <property type="match status" value="1"/>
</dbReference>
<comment type="caution">
    <text evidence="8">The sequence shown here is derived from an EMBL/GenBank/DDBJ whole genome shotgun (WGS) entry which is preliminary data.</text>
</comment>
<evidence type="ECO:0000259" key="7">
    <source>
        <dbReference type="PROSITE" id="PS51715"/>
    </source>
</evidence>
<keyword evidence="5" id="KW-0175">Coiled coil</keyword>
<dbReference type="AlphaFoldDB" id="A0AAD4MKQ4"/>
<evidence type="ECO:0000256" key="5">
    <source>
        <dbReference type="SAM" id="Coils"/>
    </source>
</evidence>
<dbReference type="InterPro" id="IPR027417">
    <property type="entry name" value="P-loop_NTPase"/>
</dbReference>
<evidence type="ECO:0000313" key="9">
    <source>
        <dbReference type="Proteomes" id="UP001201812"/>
    </source>
</evidence>
<evidence type="ECO:0000313" key="8">
    <source>
        <dbReference type="EMBL" id="KAI1697423.1"/>
    </source>
</evidence>
<dbReference type="Gene3D" id="3.40.50.300">
    <property type="entry name" value="P-loop containing nucleotide triphosphate hydrolases"/>
    <property type="match status" value="1"/>
</dbReference>
<keyword evidence="1" id="KW-0547">Nucleotide-binding</keyword>
<dbReference type="PROSITE" id="PS51715">
    <property type="entry name" value="G_GB1_RHD3"/>
    <property type="match status" value="1"/>
</dbReference>
<keyword evidence="2" id="KW-0378">Hydrolase</keyword>
<gene>
    <name evidence="8" type="ORF">DdX_18506</name>
</gene>
<proteinExistence type="inferred from homology"/>
<keyword evidence="6" id="KW-0472">Membrane</keyword>
<dbReference type="InterPro" id="IPR015894">
    <property type="entry name" value="Guanylate-bd_N"/>
</dbReference>
<keyword evidence="6" id="KW-0812">Transmembrane</keyword>
<evidence type="ECO:0000256" key="4">
    <source>
        <dbReference type="PROSITE-ProRule" id="PRU01052"/>
    </source>
</evidence>
<dbReference type="GO" id="GO:0005525">
    <property type="term" value="F:GTP binding"/>
    <property type="evidence" value="ECO:0007669"/>
    <property type="project" value="UniProtKB-KW"/>
</dbReference>
<keyword evidence="6" id="KW-1133">Transmembrane helix</keyword>
<evidence type="ECO:0000256" key="3">
    <source>
        <dbReference type="ARBA" id="ARBA00023134"/>
    </source>
</evidence>
<evidence type="ECO:0000256" key="1">
    <source>
        <dbReference type="ARBA" id="ARBA00022741"/>
    </source>
</evidence>
<dbReference type="GO" id="GO:0003924">
    <property type="term" value="F:GTPase activity"/>
    <property type="evidence" value="ECO:0007669"/>
    <property type="project" value="InterPro"/>
</dbReference>